<proteinExistence type="predicted"/>
<feature type="domain" description="Glycosyltransferase 61 catalytic" evidence="12">
    <location>
        <begin position="339"/>
        <end position="444"/>
    </location>
</feature>
<dbReference type="GO" id="GO:0005788">
    <property type="term" value="C:endoplasmic reticulum lumen"/>
    <property type="evidence" value="ECO:0007669"/>
    <property type="project" value="TreeGrafter"/>
</dbReference>
<feature type="signal peptide" evidence="11">
    <location>
        <begin position="1"/>
        <end position="27"/>
    </location>
</feature>
<reference evidence="14" key="1">
    <citation type="submission" date="2013-09" db="EMBL/GenBank/DDBJ databases">
        <title>The Genome Sequence of Anopheles culicifacies species A.</title>
        <authorList>
            <consortium name="The Broad Institute Genomics Platform"/>
            <person name="Neafsey D.E."/>
            <person name="Besansky N."/>
            <person name="Howell P."/>
            <person name="Walton C."/>
            <person name="Young S.K."/>
            <person name="Zeng Q."/>
            <person name="Gargeya S."/>
            <person name="Fitzgerald M."/>
            <person name="Haas B."/>
            <person name="Abouelleil A."/>
            <person name="Allen A.W."/>
            <person name="Alvarado L."/>
            <person name="Arachchi H.M."/>
            <person name="Berlin A.M."/>
            <person name="Chapman S.B."/>
            <person name="Gainer-Dewar J."/>
            <person name="Goldberg J."/>
            <person name="Griggs A."/>
            <person name="Gujja S."/>
            <person name="Hansen M."/>
            <person name="Howarth C."/>
            <person name="Imamovic A."/>
            <person name="Ireland A."/>
            <person name="Larimer J."/>
            <person name="McCowan C."/>
            <person name="Murphy C."/>
            <person name="Pearson M."/>
            <person name="Poon T.W."/>
            <person name="Priest M."/>
            <person name="Roberts A."/>
            <person name="Saif S."/>
            <person name="Shea T."/>
            <person name="Sisk P."/>
            <person name="Sykes S."/>
            <person name="Wortman J."/>
            <person name="Nusbaum C."/>
            <person name="Birren B."/>
        </authorList>
    </citation>
    <scope>NUCLEOTIDE SEQUENCE [LARGE SCALE GENOMIC DNA]</scope>
    <source>
        <strain evidence="14">A-37</strain>
    </source>
</reference>
<accession>A0A182M8I0</accession>
<sequence>MGCVRGAVLTISVAIVLLTICTRFAACDKYEYINLPKAHLPMYFKRFPALEKQCSEDETCPYRTIITSQSYQNRKDACWGYEDSCTERNRYVNHTCPGSHIGYVKNKQAQLDTFYSQADFGFVRDQIRETRIMCEPQFPHDSSLECSKYLRFCRGRNLMINFTDLAQRRSEPLRYKMDVLGPGQIGGHCRWHGERLRDELQHISPLQSWGPELRFFERLEHPPIEDGRCDVVIEKPAFIMKIDAAINMYHHFCDFLNLYASLHVNLSQPGAFGTDTHVLIWESFTYLSPFAETFKVFTKNPIADLKTYAGKVVCFRNVVLPLLPRMIFGLYYNTPIIYGCENSGLFHAFSEHVLHRLKVRMSARPDDRLRITFLSRQTRYRRVLNEEELIGRIAVNPNYVVQRVSYGHELSFVEQLRITRNSDIFIGMHGAGLTHLLFLPKWATLFELYHCEDPNCYRDLARLRGVHYLTWERDHLVYPEGEGKHPERDERHAKFTNYAFDVNEFERLVGKAADQVKNHKEFQKFIHLKANRPAKRDEL</sequence>
<feature type="chain" id="PRO_5008127976" description="EGF domain-specific O-linked N-acetylglucosamine transferase" evidence="11">
    <location>
        <begin position="28"/>
        <end position="539"/>
    </location>
</feature>
<comment type="catalytic activity">
    <reaction evidence="9">
        <text>L-seryl-[protein] + UDP-N-acetyl-alpha-D-glucosamine = 3-O-(N-acetyl-beta-D-glucosaminyl)-L-seryl-[protein] + UDP + H(+)</text>
        <dbReference type="Rhea" id="RHEA:48904"/>
        <dbReference type="Rhea" id="RHEA-COMP:9863"/>
        <dbReference type="Rhea" id="RHEA-COMP:12251"/>
        <dbReference type="ChEBI" id="CHEBI:15378"/>
        <dbReference type="ChEBI" id="CHEBI:29999"/>
        <dbReference type="ChEBI" id="CHEBI:57705"/>
        <dbReference type="ChEBI" id="CHEBI:58223"/>
        <dbReference type="ChEBI" id="CHEBI:90838"/>
        <dbReference type="EC" id="2.4.1.255"/>
    </reaction>
</comment>
<protein>
    <recommendedName>
        <fullName evidence="7">EGF domain-specific O-linked N-acetylglucosamine transferase</fullName>
        <ecNumber evidence="1">2.4.1.255</ecNumber>
    </recommendedName>
    <alternativeName>
        <fullName evidence="8">Extracellular O-linked N-acetylglucosamine transferase</fullName>
    </alternativeName>
</protein>
<evidence type="ECO:0000256" key="6">
    <source>
        <dbReference type="ARBA" id="ARBA00023180"/>
    </source>
</evidence>
<dbReference type="Pfam" id="PF04577">
    <property type="entry name" value="Glyco_transf_61"/>
    <property type="match status" value="1"/>
</dbReference>
<keyword evidence="3" id="KW-0808">Transferase</keyword>
<evidence type="ECO:0000256" key="9">
    <source>
        <dbReference type="ARBA" id="ARBA00048317"/>
    </source>
</evidence>
<dbReference type="AlphaFoldDB" id="A0A182M8I0"/>
<dbReference type="InterPro" id="IPR049625">
    <property type="entry name" value="Glyco_transf_61_cat"/>
</dbReference>
<evidence type="ECO:0000313" key="13">
    <source>
        <dbReference type="EnsemblMetazoa" id="ACUA012093-PA"/>
    </source>
</evidence>
<evidence type="ECO:0000256" key="4">
    <source>
        <dbReference type="ARBA" id="ARBA00022729"/>
    </source>
</evidence>
<evidence type="ECO:0000256" key="1">
    <source>
        <dbReference type="ARBA" id="ARBA00011970"/>
    </source>
</evidence>
<dbReference type="VEuPathDB" id="VectorBase:ACUA012093"/>
<evidence type="ECO:0000256" key="3">
    <source>
        <dbReference type="ARBA" id="ARBA00022679"/>
    </source>
</evidence>
<dbReference type="EC" id="2.4.1.255" evidence="1"/>
<keyword evidence="6" id="KW-0325">Glycoprotein</keyword>
<dbReference type="EMBL" id="AXCM01002460">
    <property type="status" value="NOT_ANNOTATED_CDS"/>
    <property type="molecule type" value="Genomic_DNA"/>
</dbReference>
<evidence type="ECO:0000256" key="2">
    <source>
        <dbReference type="ARBA" id="ARBA00022676"/>
    </source>
</evidence>
<evidence type="ECO:0000256" key="5">
    <source>
        <dbReference type="ARBA" id="ARBA00022824"/>
    </source>
</evidence>
<reference evidence="13" key="2">
    <citation type="submission" date="2020-05" db="UniProtKB">
        <authorList>
            <consortium name="EnsemblMetazoa"/>
        </authorList>
    </citation>
    <scope>IDENTIFICATION</scope>
    <source>
        <strain evidence="13">A-37</strain>
    </source>
</reference>
<evidence type="ECO:0000256" key="7">
    <source>
        <dbReference type="ARBA" id="ARBA00040944"/>
    </source>
</evidence>
<comment type="catalytic activity">
    <reaction evidence="10">
        <text>L-threonyl-[protein] + UDP-N-acetyl-alpha-D-glucosamine = 3-O-(N-acetyl-beta-D-glucosaminyl)-L-threonyl-[protein] + UDP + H(+)</text>
        <dbReference type="Rhea" id="RHEA:48908"/>
        <dbReference type="Rhea" id="RHEA-COMP:11060"/>
        <dbReference type="Rhea" id="RHEA-COMP:12252"/>
        <dbReference type="ChEBI" id="CHEBI:15378"/>
        <dbReference type="ChEBI" id="CHEBI:30013"/>
        <dbReference type="ChEBI" id="CHEBI:57705"/>
        <dbReference type="ChEBI" id="CHEBI:58223"/>
        <dbReference type="ChEBI" id="CHEBI:90840"/>
        <dbReference type="EC" id="2.4.1.255"/>
    </reaction>
</comment>
<name>A0A182M8I0_9DIPT</name>
<dbReference type="PANTHER" id="PTHR20961:SF148">
    <property type="entry name" value="EGF DOMAIN-SPECIFIC O-LINKED N-ACETYLGLUCOSAMINE TRANSFERASE"/>
    <property type="match status" value="1"/>
</dbReference>
<evidence type="ECO:0000256" key="10">
    <source>
        <dbReference type="ARBA" id="ARBA00049432"/>
    </source>
</evidence>
<keyword evidence="2" id="KW-0328">Glycosyltransferase</keyword>
<evidence type="ECO:0000256" key="8">
    <source>
        <dbReference type="ARBA" id="ARBA00042574"/>
    </source>
</evidence>
<evidence type="ECO:0000256" key="11">
    <source>
        <dbReference type="SAM" id="SignalP"/>
    </source>
</evidence>
<evidence type="ECO:0000313" key="14">
    <source>
        <dbReference type="Proteomes" id="UP000075883"/>
    </source>
</evidence>
<dbReference type="PANTHER" id="PTHR20961">
    <property type="entry name" value="GLYCOSYLTRANSFERASE"/>
    <property type="match status" value="1"/>
</dbReference>
<keyword evidence="4 11" id="KW-0732">Signal</keyword>
<organism evidence="13 14">
    <name type="scientific">Anopheles culicifacies</name>
    <dbReference type="NCBI Taxonomy" id="139723"/>
    <lineage>
        <taxon>Eukaryota</taxon>
        <taxon>Metazoa</taxon>
        <taxon>Ecdysozoa</taxon>
        <taxon>Arthropoda</taxon>
        <taxon>Hexapoda</taxon>
        <taxon>Insecta</taxon>
        <taxon>Pterygota</taxon>
        <taxon>Neoptera</taxon>
        <taxon>Endopterygota</taxon>
        <taxon>Diptera</taxon>
        <taxon>Nematocera</taxon>
        <taxon>Culicoidea</taxon>
        <taxon>Culicidae</taxon>
        <taxon>Anophelinae</taxon>
        <taxon>Anopheles</taxon>
        <taxon>culicifacies species complex</taxon>
    </lineage>
</organism>
<keyword evidence="14" id="KW-1185">Reference proteome</keyword>
<dbReference type="GO" id="GO:0097363">
    <property type="term" value="F:protein O-acetylglucosaminyltransferase activity"/>
    <property type="evidence" value="ECO:0007669"/>
    <property type="project" value="UniProtKB-EC"/>
</dbReference>
<dbReference type="Proteomes" id="UP000075883">
    <property type="component" value="Unassembled WGS sequence"/>
</dbReference>
<evidence type="ECO:0000259" key="12">
    <source>
        <dbReference type="Pfam" id="PF04577"/>
    </source>
</evidence>
<dbReference type="EnsemblMetazoa" id="ACUA012093-RA">
    <property type="protein sequence ID" value="ACUA012093-PA"/>
    <property type="gene ID" value="ACUA012093"/>
</dbReference>
<dbReference type="InterPro" id="IPR007657">
    <property type="entry name" value="Glycosyltransferase_61"/>
</dbReference>
<dbReference type="STRING" id="139723.A0A182M8I0"/>
<keyword evidence="5" id="KW-0256">Endoplasmic reticulum</keyword>